<feature type="binding site" evidence="5">
    <location>
        <position position="327"/>
    </location>
    <ligand>
        <name>Zn(2+)</name>
        <dbReference type="ChEBI" id="CHEBI:29105"/>
    </ligand>
</feature>
<keyword evidence="3 6" id="KW-1133">Transmembrane helix</keyword>
<feature type="transmembrane region" description="Helical" evidence="6">
    <location>
        <begin position="374"/>
        <end position="392"/>
    </location>
</feature>
<comment type="subcellular location">
    <subcellularLocation>
        <location evidence="1">Membrane</location>
        <topology evidence="1">Multi-pass membrane protein</topology>
    </subcellularLocation>
</comment>
<sequence length="510" mass="57663">MSASVNETSHLRPRDKHRRFSTCQTAPNCYSLPLSLEALDLSYASLTPAFVSLRLQLLSYLADLETSLALLDSPISPEPLRAKGEKTVEEARAWARDGLEMLRMIRKDICSYLPDFHLDSVTPTVESFVKSRIPDVPSLDDMRAHLPELPDFDISEMCLRLEDVRSRISDIDYHKYIPMLPERLQSLQTHLSSMEFPYTRRIGEIISEISSDLREGELEKAARDMARAMKQSLGGTRLIDYVDLPEPWRNNPFVKGGYRFIPLHDWPRLILSVFTLHNETLNIHTHFIPFLAFLFTLYPFSTGRLETPVLAFTSFALLCLFTSSLWHTMAGCAHFQGMDICARIDYVGIGWLISASVGTIVYYGFQCSPTVRNLFLALCLAIGLSGSILPFMEWFNMIEYRSHRIVFFVALALASVAPLACLAQQHSASEMFAFIDPVVPSFISYVIGLVFYASHFPERYFVRAAQAHWLDWVGGGSHAIWHVFIVLAISQHKHGMAQLKGGIGAMCAMH</sequence>
<accession>A0A401GER2</accession>
<comment type="caution">
    <text evidence="7">The sequence shown here is derived from an EMBL/GenBank/DDBJ whole genome shotgun (WGS) entry which is preliminary data.</text>
</comment>
<keyword evidence="8" id="KW-1185">Reference proteome</keyword>
<feature type="transmembrane region" description="Helical" evidence="6">
    <location>
        <begin position="434"/>
        <end position="452"/>
    </location>
</feature>
<dbReference type="PANTHER" id="PTHR20855:SF97">
    <property type="entry name" value="ADIPOR-LIKE RECEPTOR IZH3-RELATED"/>
    <property type="match status" value="1"/>
</dbReference>
<keyword evidence="5" id="KW-0479">Metal-binding</keyword>
<evidence type="ECO:0000256" key="5">
    <source>
        <dbReference type="PIRSR" id="PIRSR604254-1"/>
    </source>
</evidence>
<feature type="binding site" evidence="5">
    <location>
        <position position="478"/>
    </location>
    <ligand>
        <name>Zn(2+)</name>
        <dbReference type="ChEBI" id="CHEBI:29105"/>
    </ligand>
</feature>
<evidence type="ECO:0000256" key="2">
    <source>
        <dbReference type="ARBA" id="ARBA00022692"/>
    </source>
</evidence>
<evidence type="ECO:0000313" key="8">
    <source>
        <dbReference type="Proteomes" id="UP000287166"/>
    </source>
</evidence>
<dbReference type="Pfam" id="PF03006">
    <property type="entry name" value="HlyIII"/>
    <property type="match status" value="1"/>
</dbReference>
<dbReference type="FunCoup" id="A0A401GER2">
    <property type="interactions" value="10"/>
</dbReference>
<dbReference type="GO" id="GO:0006882">
    <property type="term" value="P:intracellular zinc ion homeostasis"/>
    <property type="evidence" value="ECO:0007669"/>
    <property type="project" value="TreeGrafter"/>
</dbReference>
<dbReference type="GeneID" id="38777574"/>
<dbReference type="InterPro" id="IPR004254">
    <property type="entry name" value="AdipoR/HlyIII-related"/>
</dbReference>
<gene>
    <name evidence="7" type="ORF">SCP_0303760</name>
</gene>
<dbReference type="STRING" id="139825.A0A401GER2"/>
<evidence type="ECO:0000256" key="1">
    <source>
        <dbReference type="ARBA" id="ARBA00004141"/>
    </source>
</evidence>
<protein>
    <recommendedName>
        <fullName evidence="9">HlyIII-domain-containing protein</fullName>
    </recommendedName>
</protein>
<dbReference type="OrthoDB" id="5585746at2759"/>
<dbReference type="AlphaFoldDB" id="A0A401GER2"/>
<evidence type="ECO:0000256" key="4">
    <source>
        <dbReference type="ARBA" id="ARBA00023136"/>
    </source>
</evidence>
<proteinExistence type="predicted"/>
<feature type="binding site" evidence="5">
    <location>
        <position position="482"/>
    </location>
    <ligand>
        <name>Zn(2+)</name>
        <dbReference type="ChEBI" id="CHEBI:29105"/>
    </ligand>
</feature>
<dbReference type="GO" id="GO:0046872">
    <property type="term" value="F:metal ion binding"/>
    <property type="evidence" value="ECO:0007669"/>
    <property type="project" value="UniProtKB-KW"/>
</dbReference>
<dbReference type="GO" id="GO:0016020">
    <property type="term" value="C:membrane"/>
    <property type="evidence" value="ECO:0007669"/>
    <property type="project" value="UniProtKB-SubCell"/>
</dbReference>
<dbReference type="PANTHER" id="PTHR20855">
    <property type="entry name" value="ADIPOR/PROGESTIN RECEPTOR-RELATED"/>
    <property type="match status" value="1"/>
</dbReference>
<dbReference type="RefSeq" id="XP_027611570.1">
    <property type="nucleotide sequence ID" value="XM_027755769.1"/>
</dbReference>
<feature type="transmembrane region" description="Helical" evidence="6">
    <location>
        <begin position="307"/>
        <end position="326"/>
    </location>
</feature>
<keyword evidence="4 6" id="KW-0472">Membrane</keyword>
<organism evidence="7 8">
    <name type="scientific">Sparassis crispa</name>
    <dbReference type="NCBI Taxonomy" id="139825"/>
    <lineage>
        <taxon>Eukaryota</taxon>
        <taxon>Fungi</taxon>
        <taxon>Dikarya</taxon>
        <taxon>Basidiomycota</taxon>
        <taxon>Agaricomycotina</taxon>
        <taxon>Agaricomycetes</taxon>
        <taxon>Polyporales</taxon>
        <taxon>Sparassidaceae</taxon>
        <taxon>Sparassis</taxon>
    </lineage>
</organism>
<evidence type="ECO:0008006" key="9">
    <source>
        <dbReference type="Google" id="ProtNLM"/>
    </source>
</evidence>
<feature type="transmembrane region" description="Helical" evidence="6">
    <location>
        <begin position="346"/>
        <end position="365"/>
    </location>
</feature>
<dbReference type="EMBL" id="BFAD01000003">
    <property type="protein sequence ID" value="GBE80657.1"/>
    <property type="molecule type" value="Genomic_DNA"/>
</dbReference>
<feature type="transmembrane region" description="Helical" evidence="6">
    <location>
        <begin position="404"/>
        <end position="422"/>
    </location>
</feature>
<feature type="transmembrane region" description="Helical" evidence="6">
    <location>
        <begin position="472"/>
        <end position="490"/>
    </location>
</feature>
<evidence type="ECO:0000313" key="7">
    <source>
        <dbReference type="EMBL" id="GBE80657.1"/>
    </source>
</evidence>
<feature type="transmembrane region" description="Helical" evidence="6">
    <location>
        <begin position="281"/>
        <end position="300"/>
    </location>
</feature>
<reference evidence="7 8" key="1">
    <citation type="journal article" date="2018" name="Sci. Rep.">
        <title>Genome sequence of the cauliflower mushroom Sparassis crispa (Hanabiratake) and its association with beneficial usage.</title>
        <authorList>
            <person name="Kiyama R."/>
            <person name="Furutani Y."/>
            <person name="Kawaguchi K."/>
            <person name="Nakanishi T."/>
        </authorList>
    </citation>
    <scope>NUCLEOTIDE SEQUENCE [LARGE SCALE GENOMIC DNA]</scope>
</reference>
<dbReference type="InParanoid" id="A0A401GER2"/>
<evidence type="ECO:0000256" key="6">
    <source>
        <dbReference type="SAM" id="Phobius"/>
    </source>
</evidence>
<dbReference type="Proteomes" id="UP000287166">
    <property type="component" value="Unassembled WGS sequence"/>
</dbReference>
<dbReference type="GO" id="GO:0038023">
    <property type="term" value="F:signaling receptor activity"/>
    <property type="evidence" value="ECO:0007669"/>
    <property type="project" value="TreeGrafter"/>
</dbReference>
<name>A0A401GER2_9APHY</name>
<keyword evidence="2 6" id="KW-0812">Transmembrane</keyword>
<evidence type="ECO:0000256" key="3">
    <source>
        <dbReference type="ARBA" id="ARBA00022989"/>
    </source>
</evidence>
<keyword evidence="5" id="KW-0862">Zinc</keyword>